<dbReference type="InterPro" id="IPR011854">
    <property type="entry name" value="HypE"/>
</dbReference>
<dbReference type="AlphaFoldDB" id="A0A3D8ILF9"/>
<protein>
    <submittedName>
        <fullName evidence="4">Hydrogenase expression/formation protein HypE</fullName>
    </submittedName>
</protein>
<dbReference type="InterPro" id="IPR010918">
    <property type="entry name" value="PurM-like_C_dom"/>
</dbReference>
<dbReference type="NCBIfam" id="TIGR02124">
    <property type="entry name" value="hypE"/>
    <property type="match status" value="1"/>
</dbReference>
<dbReference type="GO" id="GO:0051604">
    <property type="term" value="P:protein maturation"/>
    <property type="evidence" value="ECO:0007669"/>
    <property type="project" value="TreeGrafter"/>
</dbReference>
<comment type="caution">
    <text evidence="4">The sequence shown here is derived from an EMBL/GenBank/DDBJ whole genome shotgun (WGS) entry which is preliminary data.</text>
</comment>
<proteinExistence type="inferred from homology"/>
<dbReference type="Pfam" id="PF02769">
    <property type="entry name" value="AIRS_C"/>
    <property type="match status" value="1"/>
</dbReference>
<dbReference type="Gene3D" id="3.30.1330.10">
    <property type="entry name" value="PurM-like, N-terminal domain"/>
    <property type="match status" value="1"/>
</dbReference>
<dbReference type="InterPro" id="IPR036921">
    <property type="entry name" value="PurM-like_N_sf"/>
</dbReference>
<dbReference type="SUPFAM" id="SSF55326">
    <property type="entry name" value="PurM N-terminal domain-like"/>
    <property type="match status" value="1"/>
</dbReference>
<dbReference type="OrthoDB" id="9801934at2"/>
<feature type="domain" description="PurM-like N-terminal" evidence="2">
    <location>
        <begin position="35"/>
        <end position="148"/>
    </location>
</feature>
<reference evidence="4 5" key="1">
    <citation type="submission" date="2018-04" db="EMBL/GenBank/DDBJ databases">
        <title>Novel Campyloabacter and Helicobacter Species and Strains.</title>
        <authorList>
            <person name="Mannion A.J."/>
            <person name="Shen Z."/>
            <person name="Fox J.G."/>
        </authorList>
    </citation>
    <scope>NUCLEOTIDE SEQUENCE [LARGE SCALE GENOMIC DNA]</scope>
    <source>
        <strain evidence="4 5">MIT 12-6600</strain>
    </source>
</reference>
<feature type="domain" description="PurM-like C-terminal" evidence="3">
    <location>
        <begin position="160"/>
        <end position="301"/>
    </location>
</feature>
<name>A0A3D8ILF9_9HELI</name>
<dbReference type="EMBL" id="NXLT01000009">
    <property type="protein sequence ID" value="RDU66039.1"/>
    <property type="molecule type" value="Genomic_DNA"/>
</dbReference>
<evidence type="ECO:0000259" key="2">
    <source>
        <dbReference type="Pfam" id="PF00586"/>
    </source>
</evidence>
<dbReference type="InterPro" id="IPR036676">
    <property type="entry name" value="PurM-like_C_sf"/>
</dbReference>
<dbReference type="PANTHER" id="PTHR30303">
    <property type="entry name" value="HYDROGENASE ISOENZYMES FORMATION PROTEIN HYPE"/>
    <property type="match status" value="1"/>
</dbReference>
<keyword evidence="5" id="KW-1185">Reference proteome</keyword>
<sequence length="333" mass="35979">MRDITLAHGSGGIESQELIQSIFLKHLAPHIQGNGEDAGIARGCAGTFAMSTDSYVITPYTFRGGDIGKLSVCGSSNDVAMMGARPMYMSTGFIIEEGFDIQELESLVKSMATELMRGNLKLLSADTKVVPKGSVDKIFINTTAYGEVIYQNLSAYNLQNGDCIIVSGNVGTHGSMVYCERNEIGLVSSLESDCAQLFGMLETLFVSGVEIHALRDATRGGIASVLNEWAQASNVGIDIEESHIPILEEVRGVCEILGLEPYVLANEGVCVLSVPQKDVAKTLEILHTHPLGKNACVIGKVHTNMPQKVILHNPYGTKRYLEYPQGEILPRIC</sequence>
<evidence type="ECO:0000259" key="3">
    <source>
        <dbReference type="Pfam" id="PF02769"/>
    </source>
</evidence>
<dbReference type="Gene3D" id="3.90.650.10">
    <property type="entry name" value="PurM-like C-terminal domain"/>
    <property type="match status" value="1"/>
</dbReference>
<dbReference type="Proteomes" id="UP000256514">
    <property type="component" value="Unassembled WGS sequence"/>
</dbReference>
<dbReference type="InterPro" id="IPR016188">
    <property type="entry name" value="PurM-like_N"/>
</dbReference>
<evidence type="ECO:0000313" key="4">
    <source>
        <dbReference type="EMBL" id="RDU66039.1"/>
    </source>
</evidence>
<dbReference type="CDD" id="cd02197">
    <property type="entry name" value="HypE"/>
    <property type="match status" value="1"/>
</dbReference>
<organism evidence="4 5">
    <name type="scientific">Helicobacter equorum</name>
    <dbReference type="NCBI Taxonomy" id="361872"/>
    <lineage>
        <taxon>Bacteria</taxon>
        <taxon>Pseudomonadati</taxon>
        <taxon>Campylobacterota</taxon>
        <taxon>Epsilonproteobacteria</taxon>
        <taxon>Campylobacterales</taxon>
        <taxon>Helicobacteraceae</taxon>
        <taxon>Helicobacter</taxon>
    </lineage>
</organism>
<dbReference type="PIRSF" id="PIRSF005644">
    <property type="entry name" value="Hdrgns_mtr_HypE"/>
    <property type="match status" value="1"/>
</dbReference>
<accession>A0A3D8ILF9</accession>
<dbReference type="RefSeq" id="WP_115571581.1">
    <property type="nucleotide sequence ID" value="NZ_NXLT01000009.1"/>
</dbReference>
<dbReference type="Pfam" id="PF00586">
    <property type="entry name" value="AIRS"/>
    <property type="match status" value="1"/>
</dbReference>
<dbReference type="SUPFAM" id="SSF56042">
    <property type="entry name" value="PurM C-terminal domain-like"/>
    <property type="match status" value="1"/>
</dbReference>
<evidence type="ECO:0000313" key="5">
    <source>
        <dbReference type="Proteomes" id="UP000256514"/>
    </source>
</evidence>
<gene>
    <name evidence="4" type="primary">hypE</name>
    <name evidence="4" type="ORF">CQA54_08055</name>
</gene>
<evidence type="ECO:0000256" key="1">
    <source>
        <dbReference type="ARBA" id="ARBA00006243"/>
    </source>
</evidence>
<comment type="similarity">
    <text evidence="1">Belongs to the HypE family.</text>
</comment>
<dbReference type="PANTHER" id="PTHR30303:SF0">
    <property type="entry name" value="CARBAMOYL DEHYDRATASE HYPE"/>
    <property type="match status" value="1"/>
</dbReference>